<feature type="compositionally biased region" description="Basic and acidic residues" evidence="7">
    <location>
        <begin position="1"/>
        <end position="10"/>
    </location>
</feature>
<reference evidence="10" key="1">
    <citation type="journal article" date="2005" name="Nature">
        <title>The map-based sequence of the rice genome.</title>
        <authorList>
            <consortium name="International rice genome sequencing project (IRGSP)"/>
            <person name="Matsumoto T."/>
            <person name="Wu J."/>
            <person name="Kanamori H."/>
            <person name="Katayose Y."/>
            <person name="Fujisawa M."/>
            <person name="Namiki N."/>
            <person name="Mizuno H."/>
            <person name="Yamamoto K."/>
            <person name="Antonio B.A."/>
            <person name="Baba T."/>
            <person name="Sakata K."/>
            <person name="Nagamura Y."/>
            <person name="Aoki H."/>
            <person name="Arikawa K."/>
            <person name="Arita K."/>
            <person name="Bito T."/>
            <person name="Chiden Y."/>
            <person name="Fujitsuka N."/>
            <person name="Fukunaka R."/>
            <person name="Hamada M."/>
            <person name="Harada C."/>
            <person name="Hayashi A."/>
            <person name="Hijishita S."/>
            <person name="Honda M."/>
            <person name="Hosokawa S."/>
            <person name="Ichikawa Y."/>
            <person name="Idonuma A."/>
            <person name="Iijima M."/>
            <person name="Ikeda M."/>
            <person name="Ikeno M."/>
            <person name="Ito K."/>
            <person name="Ito S."/>
            <person name="Ito T."/>
            <person name="Ito Y."/>
            <person name="Ito Y."/>
            <person name="Iwabuchi A."/>
            <person name="Kamiya K."/>
            <person name="Karasawa W."/>
            <person name="Kurita K."/>
            <person name="Katagiri S."/>
            <person name="Kikuta A."/>
            <person name="Kobayashi H."/>
            <person name="Kobayashi N."/>
            <person name="Machita K."/>
            <person name="Maehara T."/>
            <person name="Masukawa M."/>
            <person name="Mizubayashi T."/>
            <person name="Mukai Y."/>
            <person name="Nagasaki H."/>
            <person name="Nagata Y."/>
            <person name="Naito S."/>
            <person name="Nakashima M."/>
            <person name="Nakama Y."/>
            <person name="Nakamichi Y."/>
            <person name="Nakamura M."/>
            <person name="Meguro A."/>
            <person name="Negishi M."/>
            <person name="Ohta I."/>
            <person name="Ohta T."/>
            <person name="Okamoto M."/>
            <person name="Ono N."/>
            <person name="Saji S."/>
            <person name="Sakaguchi M."/>
            <person name="Sakai K."/>
            <person name="Shibata M."/>
            <person name="Shimokawa T."/>
            <person name="Song J."/>
            <person name="Takazaki Y."/>
            <person name="Terasawa K."/>
            <person name="Tsugane M."/>
            <person name="Tsuji K."/>
            <person name="Ueda S."/>
            <person name="Waki K."/>
            <person name="Yamagata H."/>
            <person name="Yamamoto M."/>
            <person name="Yamamoto S."/>
            <person name="Yamane H."/>
            <person name="Yoshiki S."/>
            <person name="Yoshihara R."/>
            <person name="Yukawa K."/>
            <person name="Zhong H."/>
            <person name="Yano M."/>
            <person name="Yuan Q."/>
            <person name="Ouyang S."/>
            <person name="Liu J."/>
            <person name="Jones K.M."/>
            <person name="Gansberger K."/>
            <person name="Moffat K."/>
            <person name="Hill J."/>
            <person name="Bera J."/>
            <person name="Fadrosh D."/>
            <person name="Jin S."/>
            <person name="Johri S."/>
            <person name="Kim M."/>
            <person name="Overton L."/>
            <person name="Reardon M."/>
            <person name="Tsitrin T."/>
            <person name="Vuong H."/>
            <person name="Weaver B."/>
            <person name="Ciecko A."/>
            <person name="Tallon L."/>
            <person name="Jackson J."/>
            <person name="Pai G."/>
            <person name="Aken S.V."/>
            <person name="Utterback T."/>
            <person name="Reidmuller S."/>
            <person name="Feldblyum T."/>
            <person name="Hsiao J."/>
            <person name="Zismann V."/>
            <person name="Iobst S."/>
            <person name="de Vazeille A.R."/>
            <person name="Buell C.R."/>
            <person name="Ying K."/>
            <person name="Li Y."/>
            <person name="Lu T."/>
            <person name="Huang Y."/>
            <person name="Zhao Q."/>
            <person name="Feng Q."/>
            <person name="Zhang L."/>
            <person name="Zhu J."/>
            <person name="Weng Q."/>
            <person name="Mu J."/>
            <person name="Lu Y."/>
            <person name="Fan D."/>
            <person name="Liu Y."/>
            <person name="Guan J."/>
            <person name="Zhang Y."/>
            <person name="Yu S."/>
            <person name="Liu X."/>
            <person name="Zhang Y."/>
            <person name="Hong G."/>
            <person name="Han B."/>
            <person name="Choisne N."/>
            <person name="Demange N."/>
            <person name="Orjeda G."/>
            <person name="Samain S."/>
            <person name="Cattolico L."/>
            <person name="Pelletier E."/>
            <person name="Couloux A."/>
            <person name="Segurens B."/>
            <person name="Wincker P."/>
            <person name="D'Hont A."/>
            <person name="Scarpelli C."/>
            <person name="Weissenbach J."/>
            <person name="Salanoubat M."/>
            <person name="Quetier F."/>
            <person name="Yu Y."/>
            <person name="Kim H.R."/>
            <person name="Rambo T."/>
            <person name="Currie J."/>
            <person name="Collura K."/>
            <person name="Luo M."/>
            <person name="Yang T."/>
            <person name="Ammiraju J.S.S."/>
            <person name="Engler F."/>
            <person name="Soderlund C."/>
            <person name="Wing R.A."/>
            <person name="Palmer L.E."/>
            <person name="de la Bastide M."/>
            <person name="Spiegel L."/>
            <person name="Nascimento L."/>
            <person name="Zutavern T."/>
            <person name="O'Shaughnessy A."/>
            <person name="Dike S."/>
            <person name="Dedhia N."/>
            <person name="Preston R."/>
            <person name="Balija V."/>
            <person name="McCombie W.R."/>
            <person name="Chow T."/>
            <person name="Chen H."/>
            <person name="Chung M."/>
            <person name="Chen C."/>
            <person name="Shaw J."/>
            <person name="Wu H."/>
            <person name="Hsiao K."/>
            <person name="Chao Y."/>
            <person name="Chu M."/>
            <person name="Cheng C."/>
            <person name="Hour A."/>
            <person name="Lee P."/>
            <person name="Lin S."/>
            <person name="Lin Y."/>
            <person name="Liou J."/>
            <person name="Liu S."/>
            <person name="Hsing Y."/>
            <person name="Raghuvanshi S."/>
            <person name="Mohanty A."/>
            <person name="Bharti A.K."/>
            <person name="Gaur A."/>
            <person name="Gupta V."/>
            <person name="Kumar D."/>
            <person name="Ravi V."/>
            <person name="Vij S."/>
            <person name="Kapur A."/>
            <person name="Khurana P."/>
            <person name="Khurana P."/>
            <person name="Khurana J.P."/>
            <person name="Tyagi A.K."/>
            <person name="Gaikwad K."/>
            <person name="Singh A."/>
            <person name="Dalal V."/>
            <person name="Srivastava S."/>
            <person name="Dixit A."/>
            <person name="Pal A.K."/>
            <person name="Ghazi I.A."/>
            <person name="Yadav M."/>
            <person name="Pandit A."/>
            <person name="Bhargava A."/>
            <person name="Sureshbabu K."/>
            <person name="Batra K."/>
            <person name="Sharma T.R."/>
            <person name="Mohapatra T."/>
            <person name="Singh N.K."/>
            <person name="Messing J."/>
            <person name="Nelson A.B."/>
            <person name="Fuks G."/>
            <person name="Kavchok S."/>
            <person name="Keizer G."/>
            <person name="Linton E."/>
            <person name="Llaca V."/>
            <person name="Song R."/>
            <person name="Tanyolac B."/>
            <person name="Young S."/>
            <person name="Ho-Il K."/>
            <person name="Hahn J.H."/>
            <person name="Sangsakoo G."/>
            <person name="Vanavichit A."/>
            <person name="de Mattos Luiz.A.T."/>
            <person name="Zimmer P.D."/>
            <person name="Malone G."/>
            <person name="Dellagostin O."/>
            <person name="de Oliveira A.C."/>
            <person name="Bevan M."/>
            <person name="Bancroft I."/>
            <person name="Minx P."/>
            <person name="Cordum H."/>
            <person name="Wilson R."/>
            <person name="Cheng Z."/>
            <person name="Jin W."/>
            <person name="Jiang J."/>
            <person name="Leong S.A."/>
            <person name="Iwama H."/>
            <person name="Gojobori T."/>
            <person name="Itoh T."/>
            <person name="Niimura Y."/>
            <person name="Fujii Y."/>
            <person name="Habara T."/>
            <person name="Sakai H."/>
            <person name="Sato Y."/>
            <person name="Wilson G."/>
            <person name="Kumar K."/>
            <person name="McCouch S."/>
            <person name="Juretic N."/>
            <person name="Hoen D."/>
            <person name="Wright S."/>
            <person name="Bruskiewich R."/>
            <person name="Bureau T."/>
            <person name="Miyao A."/>
            <person name="Hirochika H."/>
            <person name="Nishikawa T."/>
            <person name="Kadowaki K."/>
            <person name="Sugiura M."/>
            <person name="Burr B."/>
            <person name="Sasaki T."/>
        </authorList>
    </citation>
    <scope>NUCLEOTIDE SEQUENCE [LARGE SCALE GENOMIC DNA]</scope>
    <source>
        <strain evidence="10">cv. Nipponbare</strain>
    </source>
</reference>
<organism evidence="9 10">
    <name type="scientific">Oryza sativa subsp. japonica</name>
    <name type="common">Rice</name>
    <dbReference type="NCBI Taxonomy" id="39947"/>
    <lineage>
        <taxon>Eukaryota</taxon>
        <taxon>Viridiplantae</taxon>
        <taxon>Streptophyta</taxon>
        <taxon>Embryophyta</taxon>
        <taxon>Tracheophyta</taxon>
        <taxon>Spermatophyta</taxon>
        <taxon>Magnoliopsida</taxon>
        <taxon>Liliopsida</taxon>
        <taxon>Poales</taxon>
        <taxon>Poaceae</taxon>
        <taxon>BOP clade</taxon>
        <taxon>Oryzoideae</taxon>
        <taxon>Oryzeae</taxon>
        <taxon>Oryzinae</taxon>
        <taxon>Oryza</taxon>
        <taxon>Oryza sativa</taxon>
    </lineage>
</organism>
<evidence type="ECO:0000256" key="6">
    <source>
        <dbReference type="ARBA" id="ARBA00023242"/>
    </source>
</evidence>
<dbReference type="GO" id="GO:0046983">
    <property type="term" value="F:protein dimerization activity"/>
    <property type="evidence" value="ECO:0007669"/>
    <property type="project" value="InterPro"/>
</dbReference>
<dbReference type="OMA" id="CWVCAGN"/>
<evidence type="ECO:0000256" key="3">
    <source>
        <dbReference type="ARBA" id="ARBA00023015"/>
    </source>
</evidence>
<reference evidence="9 10" key="3">
    <citation type="journal article" date="2013" name="Rice">
        <title>Improvement of the Oryza sativa Nipponbare reference genome using next generation sequence and optical map data.</title>
        <authorList>
            <person name="Kawahara Y."/>
            <person name="de la Bastide M."/>
            <person name="Hamilton J.P."/>
            <person name="Kanamori H."/>
            <person name="McCombie W.R."/>
            <person name="Ouyang S."/>
            <person name="Schwartz D.C."/>
            <person name="Tanaka T."/>
            <person name="Wu J."/>
            <person name="Zhou S."/>
            <person name="Childs K.L."/>
            <person name="Davidson R.M."/>
            <person name="Lin H."/>
            <person name="Quesada-Ocampo L."/>
            <person name="Vaillancourt B."/>
            <person name="Sakai H."/>
            <person name="Lee S.S."/>
            <person name="Kim J."/>
            <person name="Numa H."/>
            <person name="Itoh T."/>
            <person name="Buell C.R."/>
            <person name="Matsumoto T."/>
        </authorList>
    </citation>
    <scope>NUCLEOTIDE SEQUENCE [LARGE SCALE GENOMIC DNA]</scope>
    <source>
        <strain evidence="10">cv. Nipponbare</strain>
    </source>
</reference>
<evidence type="ECO:0000256" key="1">
    <source>
        <dbReference type="ARBA" id="ARBA00004123"/>
    </source>
</evidence>
<dbReference type="Gramene" id="Os06t0164400-01">
    <property type="protein sequence ID" value="Os06t0164400-01"/>
    <property type="gene ID" value="Os06g0164400"/>
</dbReference>
<feature type="domain" description="BHLH" evidence="8">
    <location>
        <begin position="103"/>
        <end position="189"/>
    </location>
</feature>
<dbReference type="PROSITE" id="PS50888">
    <property type="entry name" value="BHLH"/>
    <property type="match status" value="1"/>
</dbReference>
<keyword evidence="10" id="KW-1185">Reference proteome</keyword>
<keyword evidence="11" id="KW-1267">Proteomics identification</keyword>
<dbReference type="InParanoid" id="A0A0P0WTF9"/>
<dbReference type="FunCoup" id="A0A0P0WTF9">
    <property type="interactions" value="119"/>
</dbReference>
<evidence type="ECO:0000256" key="4">
    <source>
        <dbReference type="ARBA" id="ARBA00023125"/>
    </source>
</evidence>
<evidence type="ECO:0000256" key="2">
    <source>
        <dbReference type="ARBA" id="ARBA00005510"/>
    </source>
</evidence>
<reference evidence="9 10" key="2">
    <citation type="journal article" date="2013" name="Plant Cell Physiol.">
        <title>Rice Annotation Project Database (RAP-DB): an integrative and interactive database for rice genomics.</title>
        <authorList>
            <person name="Sakai H."/>
            <person name="Lee S.S."/>
            <person name="Tanaka T."/>
            <person name="Numa H."/>
            <person name="Kim J."/>
            <person name="Kawahara Y."/>
            <person name="Wakimoto H."/>
            <person name="Yang C.C."/>
            <person name="Iwamoto M."/>
            <person name="Abe T."/>
            <person name="Yamada Y."/>
            <person name="Muto A."/>
            <person name="Inokuchi H."/>
            <person name="Ikemura T."/>
            <person name="Matsumoto T."/>
            <person name="Sasaki T."/>
            <person name="Itoh T."/>
        </authorList>
    </citation>
    <scope>NUCLEOTIDE SEQUENCE [LARGE SCALE GENOMIC DNA]</scope>
    <source>
        <strain evidence="10">cv. Nipponbare</strain>
    </source>
</reference>
<dbReference type="InterPro" id="IPR047265">
    <property type="entry name" value="PIF1-like_bHLH"/>
</dbReference>
<dbReference type="PaxDb" id="39947-A0A0P0WTF9"/>
<sequence>MDEQRGRGGFDELVLLHQQQEQRRRREQQQEEEEEEEVRRQMFGAVVGGLAAFPAAAAALGQQQVDCGGELGGFCDSEAGGSSEPEAAAGARPRGGSGSKRSRAAEVHNLSEKRRRSKINEKMKALQSLIPNSNKVIRRKKATFNFNVHELGFCWVCAGNLSVFVCWFCGLQTDKASMLDEAIEYLKQLQLQVQVSR</sequence>
<dbReference type="AlphaFoldDB" id="A0A0P0WTF9"/>
<feature type="compositionally biased region" description="Low complexity" evidence="7">
    <location>
        <begin position="78"/>
        <end position="92"/>
    </location>
</feature>
<protein>
    <submittedName>
        <fullName evidence="9">Os06g0164400 protein</fullName>
    </submittedName>
</protein>
<feature type="region of interest" description="Disordered" evidence="7">
    <location>
        <begin position="1"/>
        <end position="40"/>
    </location>
</feature>
<dbReference type="PANTHER" id="PTHR45855">
    <property type="entry name" value="TRANSCRIPTION FACTOR PIF1-RELATED"/>
    <property type="match status" value="1"/>
</dbReference>
<comment type="similarity">
    <text evidence="2">Belongs to the bHLH protein family.</text>
</comment>
<evidence type="ECO:0000313" key="9">
    <source>
        <dbReference type="EMBL" id="BAS96317.1"/>
    </source>
</evidence>
<dbReference type="Proteomes" id="UP000059680">
    <property type="component" value="Chromosome 6"/>
</dbReference>
<dbReference type="InterPro" id="IPR036638">
    <property type="entry name" value="HLH_DNA-bd_sf"/>
</dbReference>
<name>A0A0P0WTF9_ORYSJ</name>
<dbReference type="InterPro" id="IPR011598">
    <property type="entry name" value="bHLH_dom"/>
</dbReference>
<keyword evidence="5" id="KW-0804">Transcription</keyword>
<keyword evidence="6" id="KW-0539">Nucleus</keyword>
<feature type="compositionally biased region" description="Basic and acidic residues" evidence="7">
    <location>
        <begin position="20"/>
        <end position="29"/>
    </location>
</feature>
<gene>
    <name evidence="9" type="ordered locus">Os06g0164400</name>
    <name evidence="9" type="ORF">OSNPB_060164400</name>
</gene>
<dbReference type="STRING" id="39947.A0A0P0WTF9"/>
<dbReference type="InterPro" id="IPR031066">
    <property type="entry name" value="bHLH_ALC-like_plant"/>
</dbReference>
<evidence type="ECO:0007829" key="11">
    <source>
        <dbReference type="ProteomicsDB" id="A0A0P0WTF9"/>
    </source>
</evidence>
<evidence type="ECO:0000259" key="8">
    <source>
        <dbReference type="PROSITE" id="PS50888"/>
    </source>
</evidence>
<dbReference type="SUPFAM" id="SSF47459">
    <property type="entry name" value="HLH, helix-loop-helix DNA-binding domain"/>
    <property type="match status" value="1"/>
</dbReference>
<dbReference type="GO" id="GO:0005634">
    <property type="term" value="C:nucleus"/>
    <property type="evidence" value="ECO:0000318"/>
    <property type="project" value="GO_Central"/>
</dbReference>
<dbReference type="Gene3D" id="4.10.280.10">
    <property type="entry name" value="Helix-loop-helix DNA-binding domain"/>
    <property type="match status" value="1"/>
</dbReference>
<evidence type="ECO:0000256" key="5">
    <source>
        <dbReference type="ARBA" id="ARBA00023163"/>
    </source>
</evidence>
<dbReference type="EMBL" id="AP014962">
    <property type="protein sequence ID" value="BAS96317.1"/>
    <property type="molecule type" value="Genomic_DNA"/>
</dbReference>
<dbReference type="Pfam" id="PF00010">
    <property type="entry name" value="HLH"/>
    <property type="match status" value="1"/>
</dbReference>
<accession>A0A0P0WTF9</accession>
<evidence type="ECO:0000313" key="10">
    <source>
        <dbReference type="Proteomes" id="UP000059680"/>
    </source>
</evidence>
<feature type="region of interest" description="Disordered" evidence="7">
    <location>
        <begin position="78"/>
        <end position="109"/>
    </location>
</feature>
<dbReference type="PANTHER" id="PTHR45855:SF61">
    <property type="entry name" value="OS06G0164400 PROTEIN"/>
    <property type="match status" value="1"/>
</dbReference>
<dbReference type="eggNOG" id="ENOG502QVNY">
    <property type="taxonomic scope" value="Eukaryota"/>
</dbReference>
<comment type="subcellular location">
    <subcellularLocation>
        <location evidence="1">Nucleus</location>
    </subcellularLocation>
</comment>
<keyword evidence="4" id="KW-0238">DNA-binding</keyword>
<evidence type="ECO:0000256" key="7">
    <source>
        <dbReference type="SAM" id="MobiDB-lite"/>
    </source>
</evidence>
<dbReference type="SMART" id="SM00353">
    <property type="entry name" value="HLH"/>
    <property type="match status" value="1"/>
</dbReference>
<dbReference type="GO" id="GO:0003677">
    <property type="term" value="F:DNA binding"/>
    <property type="evidence" value="ECO:0007669"/>
    <property type="project" value="UniProtKB-KW"/>
</dbReference>
<keyword evidence="3" id="KW-0805">Transcription regulation</keyword>
<proteinExistence type="evidence at protein level"/>
<dbReference type="CDD" id="cd11445">
    <property type="entry name" value="bHLH_AtPIF_like"/>
    <property type="match status" value="1"/>
</dbReference>